<name>A0A382X4S6_9ZZZZ</name>
<dbReference type="InterPro" id="IPR052894">
    <property type="entry name" value="AsmA-related"/>
</dbReference>
<dbReference type="AlphaFoldDB" id="A0A382X4S6"/>
<evidence type="ECO:0000313" key="3">
    <source>
        <dbReference type="EMBL" id="SVD65615.1"/>
    </source>
</evidence>
<organism evidence="3">
    <name type="scientific">marine metagenome</name>
    <dbReference type="NCBI Taxonomy" id="408172"/>
    <lineage>
        <taxon>unclassified sequences</taxon>
        <taxon>metagenomes</taxon>
        <taxon>ecological metagenomes</taxon>
    </lineage>
</organism>
<reference evidence="3" key="1">
    <citation type="submission" date="2018-05" db="EMBL/GenBank/DDBJ databases">
        <authorList>
            <person name="Lanie J.A."/>
            <person name="Ng W.-L."/>
            <person name="Kazmierczak K.M."/>
            <person name="Andrzejewski T.M."/>
            <person name="Davidsen T.M."/>
            <person name="Wayne K.J."/>
            <person name="Tettelin H."/>
            <person name="Glass J.I."/>
            <person name="Rusch D."/>
            <person name="Podicherti R."/>
            <person name="Tsui H.-C.T."/>
            <person name="Winkler M.E."/>
        </authorList>
    </citation>
    <scope>NUCLEOTIDE SEQUENCE</scope>
</reference>
<evidence type="ECO:0000256" key="1">
    <source>
        <dbReference type="SAM" id="Phobius"/>
    </source>
</evidence>
<dbReference type="GO" id="GO:0090313">
    <property type="term" value="P:regulation of protein targeting to membrane"/>
    <property type="evidence" value="ECO:0007669"/>
    <property type="project" value="TreeGrafter"/>
</dbReference>
<feature type="transmembrane region" description="Helical" evidence="1">
    <location>
        <begin position="12"/>
        <end position="30"/>
    </location>
</feature>
<keyword evidence="1" id="KW-1133">Transmembrane helix</keyword>
<dbReference type="InterPro" id="IPR007844">
    <property type="entry name" value="AsmA"/>
</dbReference>
<dbReference type="PANTHER" id="PTHR30441:SF4">
    <property type="entry name" value="PROTEIN ASMA"/>
    <property type="match status" value="1"/>
</dbReference>
<evidence type="ECO:0000259" key="2">
    <source>
        <dbReference type="Pfam" id="PF05170"/>
    </source>
</evidence>
<dbReference type="EMBL" id="UINC01164655">
    <property type="protein sequence ID" value="SVD65615.1"/>
    <property type="molecule type" value="Genomic_DNA"/>
</dbReference>
<sequence length="136" mass="15273">MLLTKVKRTFLALVAVLFTGILLILILVYLQLSDLDRLKETVVAQLEDITGREISIGDAELDFIRGVGLKLERVSIGGVHERQPEFSAESVWVVIKIFPLLNQKVEIQKLIVKGSSLFLVRGPEGKINFGDVQKWM</sequence>
<dbReference type="GO" id="GO:0005886">
    <property type="term" value="C:plasma membrane"/>
    <property type="evidence" value="ECO:0007669"/>
    <property type="project" value="TreeGrafter"/>
</dbReference>
<dbReference type="Pfam" id="PF05170">
    <property type="entry name" value="AsmA"/>
    <property type="match status" value="1"/>
</dbReference>
<accession>A0A382X4S6</accession>
<proteinExistence type="predicted"/>
<gene>
    <name evidence="3" type="ORF">METZ01_LOCUS418469</name>
</gene>
<keyword evidence="1" id="KW-0812">Transmembrane</keyword>
<dbReference type="PANTHER" id="PTHR30441">
    <property type="entry name" value="DUF748 DOMAIN-CONTAINING PROTEIN"/>
    <property type="match status" value="1"/>
</dbReference>
<keyword evidence="1" id="KW-0472">Membrane</keyword>
<protein>
    <recommendedName>
        <fullName evidence="2">AsmA domain-containing protein</fullName>
    </recommendedName>
</protein>
<feature type="domain" description="AsmA" evidence="2">
    <location>
        <begin position="14"/>
        <end position="129"/>
    </location>
</feature>
<feature type="non-terminal residue" evidence="3">
    <location>
        <position position="136"/>
    </location>
</feature>